<evidence type="ECO:0000259" key="5">
    <source>
        <dbReference type="Pfam" id="PF14544"/>
    </source>
</evidence>
<proteinExistence type="predicted"/>
<dbReference type="Pfam" id="PF21715">
    <property type="entry name" value="CggR_N"/>
    <property type="match status" value="1"/>
</dbReference>
<dbReference type="InterPro" id="IPR036390">
    <property type="entry name" value="WH_DNA-bd_sf"/>
</dbReference>
<dbReference type="Gene3D" id="3.30.1360.30">
    <property type="entry name" value="GAD-like domain"/>
    <property type="match status" value="1"/>
</dbReference>
<keyword evidence="2" id="KW-0547">Nucleotide-binding</keyword>
<feature type="domain" description="CggR N-terminal DNA binding" evidence="6">
    <location>
        <begin position="31"/>
        <end position="88"/>
    </location>
</feature>
<protein>
    <submittedName>
        <fullName evidence="7">Uncharacterized protein</fullName>
    </submittedName>
</protein>
<evidence type="ECO:0000256" key="1">
    <source>
        <dbReference type="ARBA" id="ARBA00022598"/>
    </source>
</evidence>
<sequence length="211" mass="23355">MTILEDIIRSWRKSPKGPLPRINELKVLVALKVIEKKGPIGRYELSRKLNLSQGVVRGLIERLRARGLILVAKRGCTLTEEGERAIQDYLKAKNIVDYEELEAPRISRLAPGKFVVGIKIAGGAEKVVDGILQRDEAIKIGASGATTLIVKGGEIRFPKTCEAIGEIYAEENAYLKDRFKVQDGDVIILCWAEDEARAFEGAVRAALTLFK</sequence>
<dbReference type="GO" id="GO:0005737">
    <property type="term" value="C:cytoplasm"/>
    <property type="evidence" value="ECO:0007669"/>
    <property type="project" value="InterPro"/>
</dbReference>
<dbReference type="Pfam" id="PF14544">
    <property type="entry name" value="DUF4443"/>
    <property type="match status" value="1"/>
</dbReference>
<keyword evidence="4" id="KW-0648">Protein biosynthesis</keyword>
<dbReference type="Proteomes" id="UP000269499">
    <property type="component" value="Unassembled WGS sequence"/>
</dbReference>
<keyword evidence="1" id="KW-0436">Ligase</keyword>
<dbReference type="InterPro" id="IPR029349">
    <property type="entry name" value="DUF4443"/>
</dbReference>
<evidence type="ECO:0000256" key="2">
    <source>
        <dbReference type="ARBA" id="ARBA00022741"/>
    </source>
</evidence>
<dbReference type="GO" id="GO:0006412">
    <property type="term" value="P:translation"/>
    <property type="evidence" value="ECO:0007669"/>
    <property type="project" value="UniProtKB-KW"/>
</dbReference>
<gene>
    <name evidence="7" type="ORF">DRJ26_02805</name>
</gene>
<accession>A0A497F4L9</accession>
<evidence type="ECO:0000256" key="3">
    <source>
        <dbReference type="ARBA" id="ARBA00022840"/>
    </source>
</evidence>
<comment type="caution">
    <text evidence="7">The sequence shown here is derived from an EMBL/GenBank/DDBJ whole genome shotgun (WGS) entry which is preliminary data.</text>
</comment>
<feature type="domain" description="DUF4443" evidence="5">
    <location>
        <begin position="112"/>
        <end position="209"/>
    </location>
</feature>
<dbReference type="AlphaFoldDB" id="A0A497F4L9"/>
<reference evidence="7 8" key="1">
    <citation type="submission" date="2018-06" db="EMBL/GenBank/DDBJ databases">
        <title>Extensive metabolic versatility and redundancy in microbially diverse, dynamic hydrothermal sediments.</title>
        <authorList>
            <person name="Dombrowski N."/>
            <person name="Teske A."/>
            <person name="Baker B.J."/>
        </authorList>
    </citation>
    <scope>NUCLEOTIDE SEQUENCE [LARGE SCALE GENOMIC DNA]</scope>
    <source>
        <strain evidence="7">B20_G2</strain>
    </source>
</reference>
<organism evidence="7 8">
    <name type="scientific">Thermoproteota archaeon</name>
    <dbReference type="NCBI Taxonomy" id="2056631"/>
    <lineage>
        <taxon>Archaea</taxon>
        <taxon>Thermoproteota</taxon>
    </lineage>
</organism>
<dbReference type="SUPFAM" id="SSF55261">
    <property type="entry name" value="GAD domain-like"/>
    <property type="match status" value="1"/>
</dbReference>
<dbReference type="SUPFAM" id="SSF46785">
    <property type="entry name" value="Winged helix' DNA-binding domain"/>
    <property type="match status" value="1"/>
</dbReference>
<evidence type="ECO:0000313" key="7">
    <source>
        <dbReference type="EMBL" id="RLE53860.1"/>
    </source>
</evidence>
<keyword evidence="3" id="KW-0067">ATP-binding</keyword>
<name>A0A497F4L9_9CREN</name>
<dbReference type="InterPro" id="IPR004115">
    <property type="entry name" value="GAD-like_sf"/>
</dbReference>
<dbReference type="InterPro" id="IPR048715">
    <property type="entry name" value="CggR_N"/>
</dbReference>
<evidence type="ECO:0000313" key="8">
    <source>
        <dbReference type="Proteomes" id="UP000269499"/>
    </source>
</evidence>
<evidence type="ECO:0000259" key="6">
    <source>
        <dbReference type="Pfam" id="PF21715"/>
    </source>
</evidence>
<evidence type="ECO:0000256" key="4">
    <source>
        <dbReference type="ARBA" id="ARBA00022917"/>
    </source>
</evidence>
<dbReference type="Gene3D" id="1.10.10.10">
    <property type="entry name" value="Winged helix-like DNA-binding domain superfamily/Winged helix DNA-binding domain"/>
    <property type="match status" value="1"/>
</dbReference>
<dbReference type="EMBL" id="QMRA01000048">
    <property type="protein sequence ID" value="RLE53860.1"/>
    <property type="molecule type" value="Genomic_DNA"/>
</dbReference>
<dbReference type="InterPro" id="IPR036388">
    <property type="entry name" value="WH-like_DNA-bd_sf"/>
</dbReference>
<dbReference type="GO" id="GO:0005524">
    <property type="term" value="F:ATP binding"/>
    <property type="evidence" value="ECO:0007669"/>
    <property type="project" value="UniProtKB-KW"/>
</dbReference>
<dbReference type="GO" id="GO:0004812">
    <property type="term" value="F:aminoacyl-tRNA ligase activity"/>
    <property type="evidence" value="ECO:0007669"/>
    <property type="project" value="InterPro"/>
</dbReference>